<protein>
    <submittedName>
        <fullName evidence="1">Uncharacterized protein</fullName>
    </submittedName>
</protein>
<dbReference type="EMBL" id="VSSQ01068556">
    <property type="protein sequence ID" value="MPN20726.1"/>
    <property type="molecule type" value="Genomic_DNA"/>
</dbReference>
<dbReference type="AlphaFoldDB" id="A0A645G3L8"/>
<evidence type="ECO:0000313" key="1">
    <source>
        <dbReference type="EMBL" id="MPN20726.1"/>
    </source>
</evidence>
<reference evidence="1" key="1">
    <citation type="submission" date="2019-08" db="EMBL/GenBank/DDBJ databases">
        <authorList>
            <person name="Kucharzyk K."/>
            <person name="Murdoch R.W."/>
            <person name="Higgins S."/>
            <person name="Loffler F."/>
        </authorList>
    </citation>
    <scope>NUCLEOTIDE SEQUENCE</scope>
</reference>
<proteinExistence type="predicted"/>
<comment type="caution">
    <text evidence="1">The sequence shown here is derived from an EMBL/GenBank/DDBJ whole genome shotgun (WGS) entry which is preliminary data.</text>
</comment>
<name>A0A645G3L8_9ZZZZ</name>
<organism evidence="1">
    <name type="scientific">bioreactor metagenome</name>
    <dbReference type="NCBI Taxonomy" id="1076179"/>
    <lineage>
        <taxon>unclassified sequences</taxon>
        <taxon>metagenomes</taxon>
        <taxon>ecological metagenomes</taxon>
    </lineage>
</organism>
<sequence>MRRFPIAALRAWLLRPGVHRDVCLTHVGAEDLYIVYLVQSDAGEGVCLICGIIGGCDRLVLASVFYEERRAVAEAFKRHRRCFAARARGIVDHRVEV</sequence>
<accession>A0A645G3L8</accession>
<gene>
    <name evidence="1" type="ORF">SDC9_168105</name>
</gene>